<feature type="non-terminal residue" evidence="1">
    <location>
        <position position="1"/>
    </location>
</feature>
<sequence>YTLYTANLPTVMKSVLPAKERIKVSFFSPTPEGYLYLGRNHVFVEQLCQLLMANAVSGNIETGPARSAVIRCRDVKIKTTLLLFRVRNVIEEKQGKNQFVAEEMLLWGYRGSPSDNDVLDKDEVKNLMAKALPSANISDQARANFLDNEIGNVSDLRKKFDDIALERAEILIEAHERFRKVMGGTRFKAVEPVLPMDLMGIYILLPDNTI</sequence>
<protein>
    <submittedName>
        <fullName evidence="1">Uncharacterized protein</fullName>
    </submittedName>
</protein>
<reference evidence="1" key="1">
    <citation type="journal article" date="2015" name="Nature">
        <title>Complex archaea that bridge the gap between prokaryotes and eukaryotes.</title>
        <authorList>
            <person name="Spang A."/>
            <person name="Saw J.H."/>
            <person name="Jorgensen S.L."/>
            <person name="Zaremba-Niedzwiedzka K."/>
            <person name="Martijn J."/>
            <person name="Lind A.E."/>
            <person name="van Eijk R."/>
            <person name="Schleper C."/>
            <person name="Guy L."/>
            <person name="Ettema T.J."/>
        </authorList>
    </citation>
    <scope>NUCLEOTIDE SEQUENCE</scope>
</reference>
<evidence type="ECO:0000313" key="1">
    <source>
        <dbReference type="EMBL" id="KKL06138.1"/>
    </source>
</evidence>
<dbReference type="AlphaFoldDB" id="A0A0F9D1Z7"/>
<comment type="caution">
    <text evidence="1">The sequence shown here is derived from an EMBL/GenBank/DDBJ whole genome shotgun (WGS) entry which is preliminary data.</text>
</comment>
<gene>
    <name evidence="1" type="ORF">LCGC14_2599020</name>
</gene>
<dbReference type="EMBL" id="LAZR01043830">
    <property type="protein sequence ID" value="KKL06138.1"/>
    <property type="molecule type" value="Genomic_DNA"/>
</dbReference>
<accession>A0A0F9D1Z7</accession>
<proteinExistence type="predicted"/>
<organism evidence="1">
    <name type="scientific">marine sediment metagenome</name>
    <dbReference type="NCBI Taxonomy" id="412755"/>
    <lineage>
        <taxon>unclassified sequences</taxon>
        <taxon>metagenomes</taxon>
        <taxon>ecological metagenomes</taxon>
    </lineage>
</organism>
<name>A0A0F9D1Z7_9ZZZZ</name>